<feature type="compositionally biased region" description="Acidic residues" evidence="1">
    <location>
        <begin position="1276"/>
        <end position="1291"/>
    </location>
</feature>
<proteinExistence type="predicted"/>
<dbReference type="InterPro" id="IPR055354">
    <property type="entry name" value="DUF7507"/>
</dbReference>
<protein>
    <submittedName>
        <fullName evidence="4">DUF11 domain-containing protein</fullName>
    </submittedName>
</protein>
<dbReference type="Gene3D" id="2.60.40.740">
    <property type="match status" value="3"/>
</dbReference>
<evidence type="ECO:0000313" key="4">
    <source>
        <dbReference type="EMBL" id="TXD69047.1"/>
    </source>
</evidence>
<feature type="region of interest" description="Disordered" evidence="1">
    <location>
        <begin position="824"/>
        <end position="844"/>
    </location>
</feature>
<dbReference type="RefSeq" id="WP_146951073.1">
    <property type="nucleotide sequence ID" value="NZ_VORU01000007.1"/>
</dbReference>
<feature type="domain" description="DUF7507" evidence="3">
    <location>
        <begin position="1047"/>
        <end position="1152"/>
    </location>
</feature>
<dbReference type="Gene3D" id="2.40.10.10">
    <property type="entry name" value="Trypsin-like serine proteases"/>
    <property type="match status" value="1"/>
</dbReference>
<comment type="caution">
    <text evidence="4">The sequence shown here is derived from an EMBL/GenBank/DDBJ whole genome shotgun (WGS) entry which is preliminary data.</text>
</comment>
<name>A0A5C6YPB0_9FLAO</name>
<evidence type="ECO:0000259" key="3">
    <source>
        <dbReference type="Pfam" id="PF24346"/>
    </source>
</evidence>
<dbReference type="InterPro" id="IPR013783">
    <property type="entry name" value="Ig-like_fold"/>
</dbReference>
<gene>
    <name evidence="4" type="ORF">ESV24_09905</name>
</gene>
<dbReference type="InterPro" id="IPR044023">
    <property type="entry name" value="Ig_7"/>
</dbReference>
<feature type="domain" description="Ig-like" evidence="2">
    <location>
        <begin position="493"/>
        <end position="570"/>
    </location>
</feature>
<feature type="non-terminal residue" evidence="4">
    <location>
        <position position="1291"/>
    </location>
</feature>
<dbReference type="PROSITE" id="PS00018">
    <property type="entry name" value="EF_HAND_1"/>
    <property type="match status" value="2"/>
</dbReference>
<keyword evidence="5" id="KW-1185">Reference proteome</keyword>
<feature type="region of interest" description="Disordered" evidence="1">
    <location>
        <begin position="1263"/>
        <end position="1291"/>
    </location>
</feature>
<evidence type="ECO:0000259" key="2">
    <source>
        <dbReference type="Pfam" id="PF19081"/>
    </source>
</evidence>
<organism evidence="4 5">
    <name type="scientific">Aequorivita lipolytica</name>
    <dbReference type="NCBI Taxonomy" id="153267"/>
    <lineage>
        <taxon>Bacteria</taxon>
        <taxon>Pseudomonadati</taxon>
        <taxon>Bacteroidota</taxon>
        <taxon>Flavobacteriia</taxon>
        <taxon>Flavobacteriales</taxon>
        <taxon>Flavobacteriaceae</taxon>
        <taxon>Aequorivita</taxon>
    </lineage>
</organism>
<feature type="compositionally biased region" description="Polar residues" evidence="1">
    <location>
        <begin position="824"/>
        <end position="835"/>
    </location>
</feature>
<dbReference type="InterPro" id="IPR025667">
    <property type="entry name" value="SprB_repeat"/>
</dbReference>
<dbReference type="CDD" id="cd00146">
    <property type="entry name" value="PKD"/>
    <property type="match status" value="1"/>
</dbReference>
<dbReference type="OrthoDB" id="607469at2"/>
<dbReference type="Gene3D" id="2.60.40.10">
    <property type="entry name" value="Immunoglobulins"/>
    <property type="match status" value="1"/>
</dbReference>
<dbReference type="Pfam" id="PF24346">
    <property type="entry name" value="DUF7507"/>
    <property type="match status" value="2"/>
</dbReference>
<dbReference type="InterPro" id="IPR043504">
    <property type="entry name" value="Peptidase_S1_PA_chymotrypsin"/>
</dbReference>
<dbReference type="InterPro" id="IPR047589">
    <property type="entry name" value="DUF11_rpt"/>
</dbReference>
<dbReference type="Proteomes" id="UP000321945">
    <property type="component" value="Unassembled WGS sequence"/>
</dbReference>
<dbReference type="InterPro" id="IPR018247">
    <property type="entry name" value="EF_Hand_1_Ca_BS"/>
</dbReference>
<accession>A0A5C6YPB0</accession>
<reference evidence="4 5" key="1">
    <citation type="submission" date="2019-08" db="EMBL/GenBank/DDBJ databases">
        <title>Genome of Aequorivita lipolytica Y10-2 (type strain).</title>
        <authorList>
            <person name="Bowman J.P."/>
        </authorList>
    </citation>
    <scope>NUCLEOTIDE SEQUENCE [LARGE SCALE GENOMIC DNA]</scope>
    <source>
        <strain evidence="4 5">Y10-2</strain>
    </source>
</reference>
<dbReference type="NCBIfam" id="TIGR01451">
    <property type="entry name" value="B_ant_repeat"/>
    <property type="match status" value="2"/>
</dbReference>
<dbReference type="Pfam" id="PF13573">
    <property type="entry name" value="SprB"/>
    <property type="match status" value="5"/>
</dbReference>
<dbReference type="Pfam" id="PF19081">
    <property type="entry name" value="Ig_7"/>
    <property type="match status" value="1"/>
</dbReference>
<evidence type="ECO:0000256" key="1">
    <source>
        <dbReference type="SAM" id="MobiDB-lite"/>
    </source>
</evidence>
<sequence length="1291" mass="134381">MFKIITKLFASDKRFLIGLILIGCLSSHGYAQVKSSTDEGEVILPYTQAYLDQYNAALDKKAAAYNGTFRSKTKAEAFDNANKGPNSVGVCNLITCGSFEKSDVAGGTFRTAIGGTNGEYQADTKYTCWEDDGTVDWSEGQYISYSTTNANVVYPGIIEPSAYDGGGFAIFSFQNEAIRQTLAVIPNTVYTVCFEIAVIPRYNTVNSNNQGGSIIEYIPDLKFGVRNGAVQLPGGDPLTYTHANLIPHTTNDFPTRLSTATNGNGGNQNPGGWTEIDPLWENRCITFKSGPSANSVEVFYKTGNPGRSVILVDGLRLSVEGYANAPIVSPDTKTYCSATPVQLNTFVTSSTPPGAQLKWTTNPDPTVVADHLPLNPTVTPPGVWYAFYFNPALGCTSPARKLTLNLTDLASTFTKVNVSCFGLADGSIDLSVTGGSTPYSYAWTTNNGSGLNITAQDQSGLTAGTYNVTITDNNSCTAQKSITIAQPAAVNPPVSGGNQTECALDPIQTLTATATVVAGQTVVWYTQPVGGSPVSTPTLNTIGTIDYYAEAVVNNSGCKSPVRTKVTLKIIQTPVVDDPADVIACDSYTLPALNIGKYYTGPGGTGMQLPVGSSIASTQTIYVYAETGTTPNCSDEKSFLVTITQPITITISKIDATTSQGCNNGEATASPSGGTPPYSYQWSASANNQTTATATNLSVGTHHVFVTDTNGCISEEDVIIECIVTCDAIIAIDHVTNVLCTNDATGSATVGASSVSNPGSTFTFSWNTMPPQVDSGVVSSTVNGLTAGTYTVIVTIDGSVCPAVTQEITITEPSTPLTVTATATDEIGPNTNDGTATAHPSGGTSPYTYLWSPGGETTQTITGLSDGTYTVVVTDANGCTATATVTVSPGDCHDIIASITTTPVSCFGGSDGTATAHVTGGVGPFSYIWSPVSQTTQTITGLVAGEYLLQIVDAGTGCFAKASAVVTQPFPLNIEILSQTNPLCTGTGSVTVQASGGTAPYLYSLDGGTTQASGKFDNLAPGTYTIEVLDANGCTTSILVTISQNCIAIVKSGILNDENQNGCTDAGETIDYTFTVTNEGSVSLNNVTVSDPLIATITGPTGDTDGDGELDVTEIWLYTGTYNITQADIDTGQVTNQAIAIGIAPDATVVTDLSDDNSVLEDDPTVIILCQNPDIAIVKTGILNDENQNGCTDVDETISYTFTVTNEGNLSLSNITVTDPLILTISGPTGDTDGDGELDVTEIWVYTGTYTITQDDIDTGSVTNQATAVGTPPTGDDVEDQSGTDIANDDA</sequence>
<dbReference type="EMBL" id="VORU01000007">
    <property type="protein sequence ID" value="TXD69047.1"/>
    <property type="molecule type" value="Genomic_DNA"/>
</dbReference>
<feature type="domain" description="DUF7507" evidence="3">
    <location>
        <begin position="1172"/>
        <end position="1280"/>
    </location>
</feature>
<evidence type="ECO:0000313" key="5">
    <source>
        <dbReference type="Proteomes" id="UP000321945"/>
    </source>
</evidence>